<evidence type="ECO:0000313" key="2">
    <source>
        <dbReference type="Proteomes" id="UP001148838"/>
    </source>
</evidence>
<keyword evidence="2" id="KW-1185">Reference proteome</keyword>
<comment type="caution">
    <text evidence="1">The sequence shown here is derived from an EMBL/GenBank/DDBJ whole genome shotgun (WGS) entry which is preliminary data.</text>
</comment>
<protein>
    <submittedName>
        <fullName evidence="1">Uncharacterized protein</fullName>
    </submittedName>
</protein>
<proteinExistence type="predicted"/>
<accession>A0ABQ8T9S3</accession>
<organism evidence="1 2">
    <name type="scientific">Periplaneta americana</name>
    <name type="common">American cockroach</name>
    <name type="synonym">Blatta americana</name>
    <dbReference type="NCBI Taxonomy" id="6978"/>
    <lineage>
        <taxon>Eukaryota</taxon>
        <taxon>Metazoa</taxon>
        <taxon>Ecdysozoa</taxon>
        <taxon>Arthropoda</taxon>
        <taxon>Hexapoda</taxon>
        <taxon>Insecta</taxon>
        <taxon>Pterygota</taxon>
        <taxon>Neoptera</taxon>
        <taxon>Polyneoptera</taxon>
        <taxon>Dictyoptera</taxon>
        <taxon>Blattodea</taxon>
        <taxon>Blattoidea</taxon>
        <taxon>Blattidae</taxon>
        <taxon>Blattinae</taxon>
        <taxon>Periplaneta</taxon>
    </lineage>
</organism>
<dbReference type="EMBL" id="JAJSOF020000013">
    <property type="protein sequence ID" value="KAJ4442627.1"/>
    <property type="molecule type" value="Genomic_DNA"/>
</dbReference>
<dbReference type="Proteomes" id="UP001148838">
    <property type="component" value="Unassembled WGS sequence"/>
</dbReference>
<name>A0ABQ8T9S3_PERAM</name>
<evidence type="ECO:0000313" key="1">
    <source>
        <dbReference type="EMBL" id="KAJ4442627.1"/>
    </source>
</evidence>
<reference evidence="1 2" key="1">
    <citation type="journal article" date="2022" name="Allergy">
        <title>Genome assembly and annotation of Periplaneta americana reveal a comprehensive cockroach allergen profile.</title>
        <authorList>
            <person name="Wang L."/>
            <person name="Xiong Q."/>
            <person name="Saelim N."/>
            <person name="Wang L."/>
            <person name="Nong W."/>
            <person name="Wan A.T."/>
            <person name="Shi M."/>
            <person name="Liu X."/>
            <person name="Cao Q."/>
            <person name="Hui J.H.L."/>
            <person name="Sookrung N."/>
            <person name="Leung T.F."/>
            <person name="Tungtrongchitr A."/>
            <person name="Tsui S.K.W."/>
        </authorList>
    </citation>
    <scope>NUCLEOTIDE SEQUENCE [LARGE SCALE GENOMIC DNA]</scope>
    <source>
        <strain evidence="1">PWHHKU_190912</strain>
    </source>
</reference>
<sequence>MAGLYEGGNEPAGSLKANYDGSATWPYNHNVFVDEDFAPDELTDRPLETEISEMTAGSDLTNSAVPASSAAEETVNAHSESTTSVIDEIFNTSITLRFSLIRFARVSPKPCIVGRYQHCMACAQVADRGDGIQIWRVAANILNKQSWTADEGWSSNLGVGRRANNRSPMKFRLSHLILRPGVSALSPSIELCAAYNPPPLLHTKL</sequence>
<gene>
    <name evidence="1" type="ORF">ANN_04216</name>
</gene>